<dbReference type="RefSeq" id="XP_008718228.1">
    <property type="nucleotide sequence ID" value="XM_008720006.1"/>
</dbReference>
<keyword evidence="6" id="KW-1185">Reference proteome</keyword>
<evidence type="ECO:0000259" key="4">
    <source>
        <dbReference type="Pfam" id="PF22624"/>
    </source>
</evidence>
<name>W2RUK7_CYPE1</name>
<dbReference type="InterPro" id="IPR055066">
    <property type="entry name" value="AASDHPPT_N"/>
</dbReference>
<dbReference type="STRING" id="1220924.W2RUK7"/>
<feature type="domain" description="4'-phosphopantetheinyl transferase" evidence="3">
    <location>
        <begin position="163"/>
        <end position="273"/>
    </location>
</feature>
<dbReference type="GO" id="GO:0000287">
    <property type="term" value="F:magnesium ion binding"/>
    <property type="evidence" value="ECO:0007669"/>
    <property type="project" value="InterPro"/>
</dbReference>
<dbReference type="InterPro" id="IPR050559">
    <property type="entry name" value="P-Pant_transferase_sf"/>
</dbReference>
<proteinExistence type="predicted"/>
<evidence type="ECO:0000259" key="3">
    <source>
        <dbReference type="Pfam" id="PF01648"/>
    </source>
</evidence>
<reference evidence="5 6" key="1">
    <citation type="submission" date="2013-03" db="EMBL/GenBank/DDBJ databases">
        <title>The Genome Sequence of Phialophora europaea CBS 101466.</title>
        <authorList>
            <consortium name="The Broad Institute Genomics Platform"/>
            <person name="Cuomo C."/>
            <person name="de Hoog S."/>
            <person name="Gorbushina A."/>
            <person name="Walker B."/>
            <person name="Young S.K."/>
            <person name="Zeng Q."/>
            <person name="Gargeya S."/>
            <person name="Fitzgerald M."/>
            <person name="Haas B."/>
            <person name="Abouelleil A."/>
            <person name="Allen A.W."/>
            <person name="Alvarado L."/>
            <person name="Arachchi H.M."/>
            <person name="Berlin A.M."/>
            <person name="Chapman S.B."/>
            <person name="Gainer-Dewar J."/>
            <person name="Goldberg J."/>
            <person name="Griggs A."/>
            <person name="Gujja S."/>
            <person name="Hansen M."/>
            <person name="Howarth C."/>
            <person name="Imamovic A."/>
            <person name="Ireland A."/>
            <person name="Larimer J."/>
            <person name="McCowan C."/>
            <person name="Murphy C."/>
            <person name="Pearson M."/>
            <person name="Poon T.W."/>
            <person name="Priest M."/>
            <person name="Roberts A."/>
            <person name="Saif S."/>
            <person name="Shea T."/>
            <person name="Sisk P."/>
            <person name="Sykes S."/>
            <person name="Wortman J."/>
            <person name="Nusbaum C."/>
            <person name="Birren B."/>
        </authorList>
    </citation>
    <scope>NUCLEOTIDE SEQUENCE [LARGE SCALE GENOMIC DNA]</scope>
    <source>
        <strain evidence="5 6">CBS 101466</strain>
    </source>
</reference>
<sequence length="394" mass="44061">MPDLKPLKTGYTTPIVRFYVDVRPAIPQARSATVELPLLDTLSRDQQDKVSAFMRPADRLMSLASALLKYVFIHRYAMIPWDEVRISRTPDPHRRPYWEPGAGSTGESGLEFNVSHQNGLVALIGCKTPEEQNQAYATHITHDSISPADAPPLPETAHEQVRLGVDLACANEHGRTPADMTTQVKLDEWIDIFEEMFSEAARKHMKSAHFPDASSPAHVIQHRFRLFYAYWALKEAYIKMVGEGLLADWLSKLEFDRVSAPNPATAEDFPDDGFSWALRDEEETKWTPPDRAVRSITASMYGRELTDVSLSLVAYESDFLCATAMRGVQDSAEGTPQERWIKLDIEKDIRPCAEGKCQCLAQKVVDVQAPLTATGSASATTELPYPIIQAQLTE</sequence>
<dbReference type="SUPFAM" id="SSF56214">
    <property type="entry name" value="4'-phosphopantetheinyl transferase"/>
    <property type="match status" value="2"/>
</dbReference>
<feature type="domain" description="4'-phosphopantetheinyl transferase N-terminal" evidence="4">
    <location>
        <begin position="39"/>
        <end position="126"/>
    </location>
</feature>
<dbReference type="VEuPathDB" id="FungiDB:HMPREF1541_05666"/>
<dbReference type="InterPro" id="IPR008278">
    <property type="entry name" value="4-PPantetheinyl_Trfase_dom"/>
</dbReference>
<evidence type="ECO:0000313" key="5">
    <source>
        <dbReference type="EMBL" id="ETN39443.1"/>
    </source>
</evidence>
<dbReference type="GeneID" id="19973005"/>
<dbReference type="Gene3D" id="3.90.470.20">
    <property type="entry name" value="4'-phosphopantetheinyl transferase domain"/>
    <property type="match status" value="2"/>
</dbReference>
<keyword evidence="2" id="KW-0808">Transferase</keyword>
<evidence type="ECO:0000256" key="2">
    <source>
        <dbReference type="ARBA" id="ARBA00022679"/>
    </source>
</evidence>
<dbReference type="EMBL" id="KB822721">
    <property type="protein sequence ID" value="ETN39443.1"/>
    <property type="molecule type" value="Genomic_DNA"/>
</dbReference>
<dbReference type="GO" id="GO:0019878">
    <property type="term" value="P:lysine biosynthetic process via aminoadipic acid"/>
    <property type="evidence" value="ECO:0007669"/>
    <property type="project" value="TreeGrafter"/>
</dbReference>
<protein>
    <recommendedName>
        <fullName evidence="1">holo-[acyl-carrier-protein] synthase</fullName>
        <ecNumber evidence="1">2.7.8.7</ecNumber>
    </recommendedName>
</protein>
<dbReference type="GO" id="GO:0008897">
    <property type="term" value="F:holo-[acyl-carrier-protein] synthase activity"/>
    <property type="evidence" value="ECO:0007669"/>
    <property type="project" value="UniProtKB-EC"/>
</dbReference>
<evidence type="ECO:0000313" key="6">
    <source>
        <dbReference type="Proteomes" id="UP000030752"/>
    </source>
</evidence>
<dbReference type="AlphaFoldDB" id="W2RUK7"/>
<dbReference type="eggNOG" id="ENOG502SA2B">
    <property type="taxonomic scope" value="Eukaryota"/>
</dbReference>
<dbReference type="Pfam" id="PF01648">
    <property type="entry name" value="ACPS"/>
    <property type="match status" value="1"/>
</dbReference>
<dbReference type="PANTHER" id="PTHR12215:SF10">
    <property type="entry name" value="L-AMINOADIPATE-SEMIALDEHYDE DEHYDROGENASE-PHOSPHOPANTETHEINYL TRANSFERASE"/>
    <property type="match status" value="1"/>
</dbReference>
<dbReference type="InterPro" id="IPR037143">
    <property type="entry name" value="4-PPantetheinyl_Trfase_dom_sf"/>
</dbReference>
<dbReference type="Proteomes" id="UP000030752">
    <property type="component" value="Unassembled WGS sequence"/>
</dbReference>
<evidence type="ECO:0000256" key="1">
    <source>
        <dbReference type="ARBA" id="ARBA00013172"/>
    </source>
</evidence>
<dbReference type="GO" id="GO:0005829">
    <property type="term" value="C:cytosol"/>
    <property type="evidence" value="ECO:0007669"/>
    <property type="project" value="TreeGrafter"/>
</dbReference>
<dbReference type="PANTHER" id="PTHR12215">
    <property type="entry name" value="PHOSPHOPANTETHEINE TRANSFERASE"/>
    <property type="match status" value="1"/>
</dbReference>
<dbReference type="Pfam" id="PF22624">
    <property type="entry name" value="AASDHPPT_N"/>
    <property type="match status" value="1"/>
</dbReference>
<dbReference type="InParanoid" id="W2RUK7"/>
<organism evidence="5 6">
    <name type="scientific">Cyphellophora europaea (strain CBS 101466)</name>
    <name type="common">Phialophora europaea</name>
    <dbReference type="NCBI Taxonomy" id="1220924"/>
    <lineage>
        <taxon>Eukaryota</taxon>
        <taxon>Fungi</taxon>
        <taxon>Dikarya</taxon>
        <taxon>Ascomycota</taxon>
        <taxon>Pezizomycotina</taxon>
        <taxon>Eurotiomycetes</taxon>
        <taxon>Chaetothyriomycetidae</taxon>
        <taxon>Chaetothyriales</taxon>
        <taxon>Cyphellophoraceae</taxon>
        <taxon>Cyphellophora</taxon>
    </lineage>
</organism>
<dbReference type="OrthoDB" id="1393670at2759"/>
<accession>W2RUK7</accession>
<gene>
    <name evidence="5" type="ORF">HMPREF1541_05666</name>
</gene>
<dbReference type="EC" id="2.7.8.7" evidence="1"/>
<dbReference type="HOGENOM" id="CLU_031126_1_0_1"/>